<accession>A0ACA9LD71</accession>
<proteinExistence type="predicted"/>
<dbReference type="EMBL" id="CAJVPM010005259">
    <property type="protein sequence ID" value="CAG8521987.1"/>
    <property type="molecule type" value="Genomic_DNA"/>
</dbReference>
<comment type="caution">
    <text evidence="1">The sequence shown here is derived from an EMBL/GenBank/DDBJ whole genome shotgun (WGS) entry which is preliminary data.</text>
</comment>
<sequence>MNFTCDIDYDELLELKYKTQGGFGRIYTVQWRKQLVVAKFIVRENSRDFTRELRALRKSKECEGLSK</sequence>
<protein>
    <submittedName>
        <fullName evidence="1">5497_t:CDS:1</fullName>
    </submittedName>
</protein>
<feature type="non-terminal residue" evidence="1">
    <location>
        <position position="67"/>
    </location>
</feature>
<name>A0ACA9LD71_9GLOM</name>
<keyword evidence="2" id="KW-1185">Reference proteome</keyword>
<gene>
    <name evidence="1" type="ORF">SCALOS_LOCUS4107</name>
</gene>
<organism evidence="1 2">
    <name type="scientific">Scutellospora calospora</name>
    <dbReference type="NCBI Taxonomy" id="85575"/>
    <lineage>
        <taxon>Eukaryota</taxon>
        <taxon>Fungi</taxon>
        <taxon>Fungi incertae sedis</taxon>
        <taxon>Mucoromycota</taxon>
        <taxon>Glomeromycotina</taxon>
        <taxon>Glomeromycetes</taxon>
        <taxon>Diversisporales</taxon>
        <taxon>Gigasporaceae</taxon>
        <taxon>Scutellospora</taxon>
    </lineage>
</organism>
<evidence type="ECO:0000313" key="1">
    <source>
        <dbReference type="EMBL" id="CAG8521987.1"/>
    </source>
</evidence>
<reference evidence="1" key="1">
    <citation type="submission" date="2021-06" db="EMBL/GenBank/DDBJ databases">
        <authorList>
            <person name="Kallberg Y."/>
            <person name="Tangrot J."/>
            <person name="Rosling A."/>
        </authorList>
    </citation>
    <scope>NUCLEOTIDE SEQUENCE</scope>
    <source>
        <strain evidence="1">AU212A</strain>
    </source>
</reference>
<evidence type="ECO:0000313" key="2">
    <source>
        <dbReference type="Proteomes" id="UP000789860"/>
    </source>
</evidence>
<dbReference type="Proteomes" id="UP000789860">
    <property type="component" value="Unassembled WGS sequence"/>
</dbReference>